<gene>
    <name evidence="1" type="ORF">DVB73_18830</name>
</gene>
<name>A0AAD0R067_PSEDL</name>
<evidence type="ECO:0000313" key="2">
    <source>
        <dbReference type="Proteomes" id="UP000256503"/>
    </source>
</evidence>
<dbReference type="GeneID" id="49615479"/>
<organism evidence="1 2">
    <name type="scientific">Pseudomonas plecoglossicida</name>
    <dbReference type="NCBI Taxonomy" id="70775"/>
    <lineage>
        <taxon>Bacteria</taxon>
        <taxon>Pseudomonadati</taxon>
        <taxon>Pseudomonadota</taxon>
        <taxon>Gammaproteobacteria</taxon>
        <taxon>Pseudomonadales</taxon>
        <taxon>Pseudomonadaceae</taxon>
        <taxon>Pseudomonas</taxon>
    </lineage>
</organism>
<evidence type="ECO:0000313" key="1">
    <source>
        <dbReference type="EMBL" id="AXM97697.1"/>
    </source>
</evidence>
<proteinExistence type="predicted"/>
<dbReference type="EMBL" id="CP031146">
    <property type="protein sequence ID" value="AXM97697.1"/>
    <property type="molecule type" value="Genomic_DNA"/>
</dbReference>
<dbReference type="AlphaFoldDB" id="A0AAD0R067"/>
<dbReference type="RefSeq" id="WP_016393228.1">
    <property type="nucleotide sequence ID" value="NZ_CP031146.1"/>
</dbReference>
<sequence length="158" mass="18260">MNQDLVLRHVQATAIQFISYRGDPRAMASYVATSMGDIAPDIEQLAHYLRKPETHEELLKWDVGIWRNTTGDWSLVSLAAPSSIEQMRYRLEHFPTSNTQCRWCLQDAKRLAHIELIPERDIHGSPVENSWLHKHCMRPWLTMRNQVARAGTAKESLL</sequence>
<reference evidence="1 2" key="1">
    <citation type="submission" date="2018-07" db="EMBL/GenBank/DDBJ databases">
        <title>Complete genome sequence of a Pseudomonas plecoglossicida strain pathogenic to the marine fish, Larimichthys crocea.</title>
        <authorList>
            <person name="Tao Z."/>
        </authorList>
    </citation>
    <scope>NUCLEOTIDE SEQUENCE [LARGE SCALE GENOMIC DNA]</scope>
    <source>
        <strain evidence="1 2">XSDHY-P</strain>
    </source>
</reference>
<dbReference type="Proteomes" id="UP000256503">
    <property type="component" value="Chromosome"/>
</dbReference>
<accession>A0AAD0R067</accession>
<protein>
    <submittedName>
        <fullName evidence="1">Uncharacterized protein</fullName>
    </submittedName>
</protein>